<name>A0ABN1DEC9_9GAMM</name>
<keyword evidence="1" id="KW-0472">Membrane</keyword>
<sequence length="124" mass="14135">MLRFYQRWAYRLYPLRTLILIIFVAATLSFGWMLFAAPVAVAEQWQLSVVLLAVTCLLLWLWATLFSRQLPSVEVATGFAEKLKLRLQYGIYYLLALLVTLMLLATAYLGLRALKGIIAALFFG</sequence>
<proteinExistence type="predicted"/>
<evidence type="ECO:0000256" key="1">
    <source>
        <dbReference type="SAM" id="Phobius"/>
    </source>
</evidence>
<reference evidence="2 3" key="1">
    <citation type="journal article" date="2019" name="Int. J. Syst. Evol. Microbiol.">
        <title>The Global Catalogue of Microorganisms (GCM) 10K type strain sequencing project: providing services to taxonomists for standard genome sequencing and annotation.</title>
        <authorList>
            <consortium name="The Broad Institute Genomics Platform"/>
            <consortium name="The Broad Institute Genome Sequencing Center for Infectious Disease"/>
            <person name="Wu L."/>
            <person name="Ma J."/>
        </authorList>
    </citation>
    <scope>NUCLEOTIDE SEQUENCE [LARGE SCALE GENOMIC DNA]</scope>
    <source>
        <strain evidence="2 3">JCM 14331</strain>
    </source>
</reference>
<comment type="caution">
    <text evidence="2">The sequence shown here is derived from an EMBL/GenBank/DDBJ whole genome shotgun (WGS) entry which is preliminary data.</text>
</comment>
<gene>
    <name evidence="2" type="ORF">GCM10009098_05880</name>
</gene>
<organism evidence="2 3">
    <name type="scientific">Rheinheimera aquimaris</name>
    <dbReference type="NCBI Taxonomy" id="412437"/>
    <lineage>
        <taxon>Bacteria</taxon>
        <taxon>Pseudomonadati</taxon>
        <taxon>Pseudomonadota</taxon>
        <taxon>Gammaproteobacteria</taxon>
        <taxon>Chromatiales</taxon>
        <taxon>Chromatiaceae</taxon>
        <taxon>Rheinheimera</taxon>
    </lineage>
</organism>
<keyword evidence="1" id="KW-1133">Transmembrane helix</keyword>
<dbReference type="EMBL" id="BAAAEO010000001">
    <property type="protein sequence ID" value="GAA0541119.1"/>
    <property type="molecule type" value="Genomic_DNA"/>
</dbReference>
<evidence type="ECO:0000313" key="2">
    <source>
        <dbReference type="EMBL" id="GAA0541119.1"/>
    </source>
</evidence>
<dbReference type="Proteomes" id="UP001501169">
    <property type="component" value="Unassembled WGS sequence"/>
</dbReference>
<protein>
    <submittedName>
        <fullName evidence="2">Uncharacterized protein</fullName>
    </submittedName>
</protein>
<keyword evidence="3" id="KW-1185">Reference proteome</keyword>
<feature type="transmembrane region" description="Helical" evidence="1">
    <location>
        <begin position="91"/>
        <end position="111"/>
    </location>
</feature>
<keyword evidence="1" id="KW-0812">Transmembrane</keyword>
<dbReference type="RefSeq" id="WP_226765549.1">
    <property type="nucleotide sequence ID" value="NZ_BAAAEO010000001.1"/>
</dbReference>
<feature type="transmembrane region" description="Helical" evidence="1">
    <location>
        <begin position="47"/>
        <end position="66"/>
    </location>
</feature>
<accession>A0ABN1DEC9</accession>
<evidence type="ECO:0000313" key="3">
    <source>
        <dbReference type="Proteomes" id="UP001501169"/>
    </source>
</evidence>
<feature type="transmembrane region" description="Helical" evidence="1">
    <location>
        <begin position="12"/>
        <end position="35"/>
    </location>
</feature>